<keyword evidence="4" id="KW-1185">Reference proteome</keyword>
<dbReference type="InterPro" id="IPR004252">
    <property type="entry name" value="Probable_transposase_24"/>
</dbReference>
<accession>A0A4D6KNH0</accession>
<evidence type="ECO:0000313" key="3">
    <source>
        <dbReference type="EMBL" id="QCD79102.1"/>
    </source>
</evidence>
<dbReference type="AlphaFoldDB" id="A0A4D6KNH0"/>
<protein>
    <submittedName>
        <fullName evidence="3">Putative transposase</fullName>
    </submittedName>
</protein>
<dbReference type="Proteomes" id="UP000501690">
    <property type="component" value="Linkage Group LG1"/>
</dbReference>
<evidence type="ECO:0000256" key="2">
    <source>
        <dbReference type="SAM" id="MobiDB-lite"/>
    </source>
</evidence>
<dbReference type="Pfam" id="PF03004">
    <property type="entry name" value="Transposase_24"/>
    <property type="match status" value="1"/>
</dbReference>
<evidence type="ECO:0000313" key="4">
    <source>
        <dbReference type="Proteomes" id="UP000501690"/>
    </source>
</evidence>
<feature type="coiled-coil region" evidence="1">
    <location>
        <begin position="94"/>
        <end position="121"/>
    </location>
</feature>
<organism evidence="3 4">
    <name type="scientific">Vigna unguiculata</name>
    <name type="common">Cowpea</name>
    <dbReference type="NCBI Taxonomy" id="3917"/>
    <lineage>
        <taxon>Eukaryota</taxon>
        <taxon>Viridiplantae</taxon>
        <taxon>Streptophyta</taxon>
        <taxon>Embryophyta</taxon>
        <taxon>Tracheophyta</taxon>
        <taxon>Spermatophyta</taxon>
        <taxon>Magnoliopsida</taxon>
        <taxon>eudicotyledons</taxon>
        <taxon>Gunneridae</taxon>
        <taxon>Pentapetalae</taxon>
        <taxon>rosids</taxon>
        <taxon>fabids</taxon>
        <taxon>Fabales</taxon>
        <taxon>Fabaceae</taxon>
        <taxon>Papilionoideae</taxon>
        <taxon>50 kb inversion clade</taxon>
        <taxon>NPAAA clade</taxon>
        <taxon>indigoferoid/millettioid clade</taxon>
        <taxon>Phaseoleae</taxon>
        <taxon>Vigna</taxon>
    </lineage>
</organism>
<gene>
    <name evidence="3" type="ORF">DEO72_LG1g2741</name>
</gene>
<sequence length="174" mass="19730">MGPINFARICAQLLANKKEGEEVTRAEMFIKTRQGLKGKVVDEETQNVIATFQTSIENSNESLGEKFESLLGKEKPGPVRCYGRTMTPTMFKRHENIASIKKEYEAKMSSMQEEMNGMKAMMKFMLKQQNPELDDDDDDDINELMTCLLGKESNATRPHSSASTYNPNSNDYQL</sequence>
<feature type="compositionally biased region" description="Polar residues" evidence="2">
    <location>
        <begin position="153"/>
        <end position="174"/>
    </location>
</feature>
<name>A0A4D6KNH0_VIGUN</name>
<reference evidence="3 4" key="1">
    <citation type="submission" date="2019-04" db="EMBL/GenBank/DDBJ databases">
        <title>An improved genome assembly and genetic linkage map for asparagus bean, Vigna unguiculata ssp. sesquipedialis.</title>
        <authorList>
            <person name="Xia Q."/>
            <person name="Zhang R."/>
            <person name="Dong Y."/>
        </authorList>
    </citation>
    <scope>NUCLEOTIDE SEQUENCE [LARGE SCALE GENOMIC DNA]</scope>
    <source>
        <tissue evidence="3">Leaf</tissue>
    </source>
</reference>
<evidence type="ECO:0000256" key="1">
    <source>
        <dbReference type="SAM" id="Coils"/>
    </source>
</evidence>
<feature type="region of interest" description="Disordered" evidence="2">
    <location>
        <begin position="150"/>
        <end position="174"/>
    </location>
</feature>
<keyword evidence="1" id="KW-0175">Coiled coil</keyword>
<dbReference type="EMBL" id="CP039345">
    <property type="protein sequence ID" value="QCD79102.1"/>
    <property type="molecule type" value="Genomic_DNA"/>
</dbReference>
<proteinExistence type="predicted"/>